<evidence type="ECO:0000313" key="1">
    <source>
        <dbReference type="EMBL" id="KAI5676561.1"/>
    </source>
</evidence>
<proteinExistence type="predicted"/>
<sequence length="220" mass="24782">MQESWKQSKDNHEETSHVFLERRLLAEDPLLVSLPRTVGYPIASGMKRATQEVYGRDLLQTEQAGRNLPRMVGPDLPYTLLMAIEKREKKKKSMLKEKKIEKEKKETKMDENRVKMTKTEPSATLELTYRARLNIRNVISTLAFTVLERFDTRAELTSSMGVAEDQIGKSWAGTSVYPDAVVDVDIERTTTTVALPRTIISGRGVYAPSGYAGKTASCAR</sequence>
<comment type="caution">
    <text evidence="1">The sequence shown here is derived from an EMBL/GenBank/DDBJ whole genome shotgun (WGS) entry which is preliminary data.</text>
</comment>
<name>A0ACC0BV64_CATRO</name>
<keyword evidence="2" id="KW-1185">Reference proteome</keyword>
<dbReference type="Proteomes" id="UP001060085">
    <property type="component" value="Linkage Group LG02"/>
</dbReference>
<gene>
    <name evidence="1" type="ORF">M9H77_07511</name>
</gene>
<organism evidence="1 2">
    <name type="scientific">Catharanthus roseus</name>
    <name type="common">Madagascar periwinkle</name>
    <name type="synonym">Vinca rosea</name>
    <dbReference type="NCBI Taxonomy" id="4058"/>
    <lineage>
        <taxon>Eukaryota</taxon>
        <taxon>Viridiplantae</taxon>
        <taxon>Streptophyta</taxon>
        <taxon>Embryophyta</taxon>
        <taxon>Tracheophyta</taxon>
        <taxon>Spermatophyta</taxon>
        <taxon>Magnoliopsida</taxon>
        <taxon>eudicotyledons</taxon>
        <taxon>Gunneridae</taxon>
        <taxon>Pentapetalae</taxon>
        <taxon>asterids</taxon>
        <taxon>lamiids</taxon>
        <taxon>Gentianales</taxon>
        <taxon>Apocynaceae</taxon>
        <taxon>Rauvolfioideae</taxon>
        <taxon>Vinceae</taxon>
        <taxon>Catharanthinae</taxon>
        <taxon>Catharanthus</taxon>
    </lineage>
</organism>
<reference evidence="2" key="1">
    <citation type="journal article" date="2023" name="Nat. Plants">
        <title>Single-cell RNA sequencing provides a high-resolution roadmap for understanding the multicellular compartmentation of specialized metabolism.</title>
        <authorList>
            <person name="Sun S."/>
            <person name="Shen X."/>
            <person name="Li Y."/>
            <person name="Li Y."/>
            <person name="Wang S."/>
            <person name="Li R."/>
            <person name="Zhang H."/>
            <person name="Shen G."/>
            <person name="Guo B."/>
            <person name="Wei J."/>
            <person name="Xu J."/>
            <person name="St-Pierre B."/>
            <person name="Chen S."/>
            <person name="Sun C."/>
        </authorList>
    </citation>
    <scope>NUCLEOTIDE SEQUENCE [LARGE SCALE GENOMIC DNA]</scope>
</reference>
<accession>A0ACC0BV64</accession>
<protein>
    <submittedName>
        <fullName evidence="1">Uncharacterized protein</fullName>
    </submittedName>
</protein>
<dbReference type="EMBL" id="CM044702">
    <property type="protein sequence ID" value="KAI5676561.1"/>
    <property type="molecule type" value="Genomic_DNA"/>
</dbReference>
<evidence type="ECO:0000313" key="2">
    <source>
        <dbReference type="Proteomes" id="UP001060085"/>
    </source>
</evidence>